<dbReference type="PANTHER" id="PTHR15304:SF0">
    <property type="entry name" value="MYOD FAMILY INHIBITOR DOMAIN-CONTAINING PROTEIN"/>
    <property type="match status" value="1"/>
</dbReference>
<reference evidence="3" key="3">
    <citation type="submission" date="2025-09" db="UniProtKB">
        <authorList>
            <consortium name="Ensembl"/>
        </authorList>
    </citation>
    <scope>IDENTIFICATION</scope>
</reference>
<evidence type="ECO:0000256" key="1">
    <source>
        <dbReference type="ARBA" id="ARBA00025778"/>
    </source>
</evidence>
<dbReference type="GO" id="GO:0010468">
    <property type="term" value="P:regulation of gene expression"/>
    <property type="evidence" value="ECO:0007669"/>
    <property type="project" value="UniProtKB-ARBA"/>
</dbReference>
<dbReference type="Proteomes" id="UP000007635">
    <property type="component" value="Chromosome IV"/>
</dbReference>
<keyword evidence="4" id="KW-1185">Reference proteome</keyword>
<feature type="compositionally biased region" description="Polar residues" evidence="2">
    <location>
        <begin position="20"/>
        <end position="33"/>
    </location>
</feature>
<dbReference type="InterPro" id="IPR026134">
    <property type="entry name" value="MDFI/MDFIC"/>
</dbReference>
<evidence type="ECO:0000313" key="4">
    <source>
        <dbReference type="Proteomes" id="UP000007635"/>
    </source>
</evidence>
<dbReference type="PANTHER" id="PTHR15304">
    <property type="entry name" value="MYOD FAMILY INHIBITOR"/>
    <property type="match status" value="1"/>
</dbReference>
<organism evidence="3 4">
    <name type="scientific">Gasterosteus aculeatus aculeatus</name>
    <name type="common">three-spined stickleback</name>
    <dbReference type="NCBI Taxonomy" id="481459"/>
    <lineage>
        <taxon>Eukaryota</taxon>
        <taxon>Metazoa</taxon>
        <taxon>Chordata</taxon>
        <taxon>Craniata</taxon>
        <taxon>Vertebrata</taxon>
        <taxon>Euteleostomi</taxon>
        <taxon>Actinopterygii</taxon>
        <taxon>Neopterygii</taxon>
        <taxon>Teleostei</taxon>
        <taxon>Neoteleostei</taxon>
        <taxon>Acanthomorphata</taxon>
        <taxon>Eupercaria</taxon>
        <taxon>Perciformes</taxon>
        <taxon>Cottioidei</taxon>
        <taxon>Gasterosteales</taxon>
        <taxon>Gasterosteidae</taxon>
        <taxon>Gasterosteus</taxon>
    </lineage>
</organism>
<feature type="region of interest" description="Disordered" evidence="2">
    <location>
        <begin position="1"/>
        <end position="209"/>
    </location>
</feature>
<reference evidence="3" key="2">
    <citation type="submission" date="2025-08" db="UniProtKB">
        <authorList>
            <consortium name="Ensembl"/>
        </authorList>
    </citation>
    <scope>IDENTIFICATION</scope>
</reference>
<feature type="region of interest" description="Disordered" evidence="2">
    <location>
        <begin position="236"/>
        <end position="262"/>
    </location>
</feature>
<evidence type="ECO:0000313" key="3">
    <source>
        <dbReference type="Ensembl" id="ENSGACP00000050424.1"/>
    </source>
</evidence>
<reference evidence="3 4" key="1">
    <citation type="journal article" date="2021" name="G3 (Bethesda)">
        <title>Improved contiguity of the threespine stickleback genome using long-read sequencing.</title>
        <authorList>
            <person name="Nath S."/>
            <person name="Shaw D.E."/>
            <person name="White M.A."/>
        </authorList>
    </citation>
    <scope>NUCLEOTIDE SEQUENCE [LARGE SCALE GENOMIC DNA]</scope>
    <source>
        <strain evidence="3 4">Lake Benthic</strain>
    </source>
</reference>
<feature type="compositionally biased region" description="Pro residues" evidence="2">
    <location>
        <begin position="1"/>
        <end position="12"/>
    </location>
</feature>
<sequence length="304" mass="31797">MSNDTVPPPDGPAGPGRGPQQETSPLLSASQDACDSEPSGRTPSPRKPAAERPRLATEGTADEPVRTQPQSQTFPSEPAEGNAGKEPNGLRHNSAGPPALSNGATRTCFCGAKSSADAAAAAGGSGPGARSAPTATQQPPRKQPPTPVSQRVQRKLRSSLSVNSDSSRRSKGSSMGSQKPPLPEESIKRAGAKKRLQIYAGPREDHAGNWKGIAGMEEEEESQVPQMLRISRGRMAPGLGAPARLMRRPSSTPGPPVSHNNSAMSVKCFLQEQIQAPFPPEALHSTVMERKYSGLRVSSGLAGK</sequence>
<feature type="compositionally biased region" description="Low complexity" evidence="2">
    <location>
        <begin position="111"/>
        <end position="140"/>
    </location>
</feature>
<comment type="similarity">
    <text evidence="1">Belongs to the MDFI family.</text>
</comment>
<evidence type="ECO:0000256" key="2">
    <source>
        <dbReference type="SAM" id="MobiDB-lite"/>
    </source>
</evidence>
<dbReference type="GeneTree" id="ENSGT00940000178921"/>
<protein>
    <submittedName>
        <fullName evidence="3">Uncharacterized protein</fullName>
    </submittedName>
</protein>
<proteinExistence type="inferred from homology"/>
<accession>A0AAQ4QGL7</accession>
<dbReference type="Ensembl" id="ENSGACT00000050876.1">
    <property type="protein sequence ID" value="ENSGACP00000050424.1"/>
    <property type="gene ID" value="ENSGACG00000023316.1"/>
</dbReference>
<name>A0AAQ4QGL7_GASAC</name>
<dbReference type="AlphaFoldDB" id="A0AAQ4QGL7"/>